<accession>A0A0C3C9W8</accession>
<dbReference type="AlphaFoldDB" id="A0A0C3C9W8"/>
<keyword evidence="2" id="KW-1185">Reference proteome</keyword>
<dbReference type="InParanoid" id="A0A0C3C9W8"/>
<dbReference type="Proteomes" id="UP000054166">
    <property type="component" value="Unassembled WGS sequence"/>
</dbReference>
<reference evidence="1 2" key="1">
    <citation type="submission" date="2014-04" db="EMBL/GenBank/DDBJ databases">
        <authorList>
            <consortium name="DOE Joint Genome Institute"/>
            <person name="Kuo A."/>
            <person name="Tarkka M."/>
            <person name="Buscot F."/>
            <person name="Kohler A."/>
            <person name="Nagy L.G."/>
            <person name="Floudas D."/>
            <person name="Copeland A."/>
            <person name="Barry K.W."/>
            <person name="Cichocki N."/>
            <person name="Veneault-Fourrey C."/>
            <person name="LaButti K."/>
            <person name="Lindquist E.A."/>
            <person name="Lipzen A."/>
            <person name="Lundell T."/>
            <person name="Morin E."/>
            <person name="Murat C."/>
            <person name="Sun H."/>
            <person name="Tunlid A."/>
            <person name="Henrissat B."/>
            <person name="Grigoriev I.V."/>
            <person name="Hibbett D.S."/>
            <person name="Martin F."/>
            <person name="Nordberg H.P."/>
            <person name="Cantor M.N."/>
            <person name="Hua S.X."/>
        </authorList>
    </citation>
    <scope>NUCLEOTIDE SEQUENCE [LARGE SCALE GENOMIC DNA]</scope>
    <source>
        <strain evidence="1 2">F 1598</strain>
    </source>
</reference>
<proteinExistence type="predicted"/>
<gene>
    <name evidence="1" type="ORF">PILCRDRAFT_306385</name>
</gene>
<evidence type="ECO:0000313" key="2">
    <source>
        <dbReference type="Proteomes" id="UP000054166"/>
    </source>
</evidence>
<reference evidence="2" key="2">
    <citation type="submission" date="2015-01" db="EMBL/GenBank/DDBJ databases">
        <title>Evolutionary Origins and Diversification of the Mycorrhizal Mutualists.</title>
        <authorList>
            <consortium name="DOE Joint Genome Institute"/>
            <consortium name="Mycorrhizal Genomics Consortium"/>
            <person name="Kohler A."/>
            <person name="Kuo A."/>
            <person name="Nagy L.G."/>
            <person name="Floudas D."/>
            <person name="Copeland A."/>
            <person name="Barry K.W."/>
            <person name="Cichocki N."/>
            <person name="Veneault-Fourrey C."/>
            <person name="LaButti K."/>
            <person name="Lindquist E.A."/>
            <person name="Lipzen A."/>
            <person name="Lundell T."/>
            <person name="Morin E."/>
            <person name="Murat C."/>
            <person name="Riley R."/>
            <person name="Ohm R."/>
            <person name="Sun H."/>
            <person name="Tunlid A."/>
            <person name="Henrissat B."/>
            <person name="Grigoriev I.V."/>
            <person name="Hibbett D.S."/>
            <person name="Martin F."/>
        </authorList>
    </citation>
    <scope>NUCLEOTIDE SEQUENCE [LARGE SCALE GENOMIC DNA]</scope>
    <source>
        <strain evidence="2">F 1598</strain>
    </source>
</reference>
<dbReference type="EMBL" id="KN832981">
    <property type="protein sequence ID" value="KIM86512.1"/>
    <property type="molecule type" value="Genomic_DNA"/>
</dbReference>
<dbReference type="HOGENOM" id="CLU_2386950_0_0_1"/>
<evidence type="ECO:0000313" key="1">
    <source>
        <dbReference type="EMBL" id="KIM86512.1"/>
    </source>
</evidence>
<protein>
    <submittedName>
        <fullName evidence="1">Uncharacterized protein</fullName>
    </submittedName>
</protein>
<name>A0A0C3C9W8_PILCF</name>
<organism evidence="1 2">
    <name type="scientific">Piloderma croceum (strain F 1598)</name>
    <dbReference type="NCBI Taxonomy" id="765440"/>
    <lineage>
        <taxon>Eukaryota</taxon>
        <taxon>Fungi</taxon>
        <taxon>Dikarya</taxon>
        <taxon>Basidiomycota</taxon>
        <taxon>Agaricomycotina</taxon>
        <taxon>Agaricomycetes</taxon>
        <taxon>Agaricomycetidae</taxon>
        <taxon>Atheliales</taxon>
        <taxon>Atheliaceae</taxon>
        <taxon>Piloderma</taxon>
    </lineage>
</organism>
<sequence>MERSIGPGRYNAYDRCSAVIDFATINNVQKGCRTDIQVIFRRRISTDMARVICQLPGGLHETTLRLQTSIGISKLYPKSKALDDMIFGFGQHKP</sequence>